<dbReference type="AlphaFoldDB" id="A0AA96LFY8"/>
<dbReference type="Gene3D" id="2.60.120.280">
    <property type="entry name" value="Regulatory protein AraC"/>
    <property type="match status" value="1"/>
</dbReference>
<dbReference type="PROSITE" id="PS00041">
    <property type="entry name" value="HTH_ARAC_FAMILY_1"/>
    <property type="match status" value="1"/>
</dbReference>
<dbReference type="InterPro" id="IPR020449">
    <property type="entry name" value="Tscrpt_reg_AraC-type_HTH"/>
</dbReference>
<keyword evidence="1" id="KW-0805">Transcription regulation</keyword>
<dbReference type="PANTHER" id="PTHR46796:SF2">
    <property type="entry name" value="TRANSCRIPTIONAL REGULATORY PROTEIN"/>
    <property type="match status" value="1"/>
</dbReference>
<keyword evidence="2" id="KW-0238">DNA-binding</keyword>
<protein>
    <submittedName>
        <fullName evidence="7">Helix-turn-helix domain-containing protein</fullName>
    </submittedName>
</protein>
<feature type="region of interest" description="Disordered" evidence="5">
    <location>
        <begin position="262"/>
        <end position="289"/>
    </location>
</feature>
<dbReference type="SMART" id="SM00342">
    <property type="entry name" value="HTH_ARAC"/>
    <property type="match status" value="1"/>
</dbReference>
<accession>A0AA96LFY8</accession>
<keyword evidence="3" id="KW-0010">Activator</keyword>
<evidence type="ECO:0000256" key="5">
    <source>
        <dbReference type="SAM" id="MobiDB-lite"/>
    </source>
</evidence>
<reference evidence="7 8" key="1">
    <citation type="submission" date="2022-02" db="EMBL/GenBank/DDBJ databases">
        <title>Paenibacillus sp. MBLB1776 Whole Genome Shotgun Sequencing.</title>
        <authorList>
            <person name="Hwang C.Y."/>
            <person name="Cho E.-S."/>
            <person name="Seo M.-J."/>
        </authorList>
    </citation>
    <scope>NUCLEOTIDE SEQUENCE [LARGE SCALE GENOMIC DNA]</scope>
    <source>
        <strain evidence="7 8">MBLB1776</strain>
    </source>
</reference>
<dbReference type="EMBL" id="CP130318">
    <property type="protein sequence ID" value="WNQ12563.1"/>
    <property type="molecule type" value="Genomic_DNA"/>
</dbReference>
<organism evidence="7 8">
    <name type="scientific">Paenibacillus aurantius</name>
    <dbReference type="NCBI Taxonomy" id="2918900"/>
    <lineage>
        <taxon>Bacteria</taxon>
        <taxon>Bacillati</taxon>
        <taxon>Bacillota</taxon>
        <taxon>Bacilli</taxon>
        <taxon>Bacillales</taxon>
        <taxon>Paenibacillaceae</taxon>
        <taxon>Paenibacillus</taxon>
    </lineage>
</organism>
<dbReference type="KEGG" id="paun:MJA45_05910"/>
<evidence type="ECO:0000256" key="4">
    <source>
        <dbReference type="ARBA" id="ARBA00023163"/>
    </source>
</evidence>
<feature type="domain" description="HTH araC/xylS-type" evidence="6">
    <location>
        <begin position="168"/>
        <end position="266"/>
    </location>
</feature>
<dbReference type="RefSeq" id="WP_315606341.1">
    <property type="nucleotide sequence ID" value="NZ_CP130318.1"/>
</dbReference>
<dbReference type="InterPro" id="IPR009057">
    <property type="entry name" value="Homeodomain-like_sf"/>
</dbReference>
<evidence type="ECO:0000256" key="3">
    <source>
        <dbReference type="ARBA" id="ARBA00023159"/>
    </source>
</evidence>
<dbReference type="InterPro" id="IPR018060">
    <property type="entry name" value="HTH_AraC"/>
</dbReference>
<dbReference type="PROSITE" id="PS01124">
    <property type="entry name" value="HTH_ARAC_FAMILY_2"/>
    <property type="match status" value="1"/>
</dbReference>
<dbReference type="PANTHER" id="PTHR46796">
    <property type="entry name" value="HTH-TYPE TRANSCRIPTIONAL ACTIVATOR RHAS-RELATED"/>
    <property type="match status" value="1"/>
</dbReference>
<dbReference type="GO" id="GO:0043565">
    <property type="term" value="F:sequence-specific DNA binding"/>
    <property type="evidence" value="ECO:0007669"/>
    <property type="project" value="InterPro"/>
</dbReference>
<dbReference type="InterPro" id="IPR003313">
    <property type="entry name" value="AraC-bd"/>
</dbReference>
<dbReference type="InterPro" id="IPR018062">
    <property type="entry name" value="HTH_AraC-typ_CS"/>
</dbReference>
<evidence type="ECO:0000313" key="7">
    <source>
        <dbReference type="EMBL" id="WNQ12563.1"/>
    </source>
</evidence>
<dbReference type="Pfam" id="PF12833">
    <property type="entry name" value="HTH_18"/>
    <property type="match status" value="1"/>
</dbReference>
<evidence type="ECO:0000256" key="1">
    <source>
        <dbReference type="ARBA" id="ARBA00023015"/>
    </source>
</evidence>
<keyword evidence="8" id="KW-1185">Reference proteome</keyword>
<evidence type="ECO:0000256" key="2">
    <source>
        <dbReference type="ARBA" id="ARBA00023125"/>
    </source>
</evidence>
<sequence length="289" mass="32548">MEYLYMEPIGLTDLEVLEVGTQACPPDMSFGPCVRDMYILHCVHSGYGTYTAGGRTETIGPGGLFLVLPDTVHAYRADPAEPWHYSWFGFAGTMAPRLVGQAGFAAPLPVRLPDPALPVEPLFRSVMSMRDQPAKELQLTGLLYRILGMLAEPDEGPPLSADAGHHVRKAISFMNARYADRLELEDMAEHVGLDAKYLCRLFRQRLSLSPYRYLTDLRMAKACRLLRRQLLCIAEISRSVGYQDPLHFSRMFKRTIGLSPTAYREKARRESTHDQEDGRQEQPADSSLR</sequence>
<dbReference type="PRINTS" id="PR00032">
    <property type="entry name" value="HTHARAC"/>
</dbReference>
<name>A0AA96LFY8_9BACL</name>
<dbReference type="Proteomes" id="UP001305702">
    <property type="component" value="Chromosome"/>
</dbReference>
<evidence type="ECO:0000259" key="6">
    <source>
        <dbReference type="PROSITE" id="PS01124"/>
    </source>
</evidence>
<dbReference type="InterPro" id="IPR050204">
    <property type="entry name" value="AraC_XylS_family_regulators"/>
</dbReference>
<dbReference type="GO" id="GO:0003700">
    <property type="term" value="F:DNA-binding transcription factor activity"/>
    <property type="evidence" value="ECO:0007669"/>
    <property type="project" value="InterPro"/>
</dbReference>
<dbReference type="Gene3D" id="1.10.10.60">
    <property type="entry name" value="Homeodomain-like"/>
    <property type="match status" value="2"/>
</dbReference>
<feature type="compositionally biased region" description="Basic and acidic residues" evidence="5">
    <location>
        <begin position="263"/>
        <end position="289"/>
    </location>
</feature>
<gene>
    <name evidence="7" type="ORF">MJA45_05910</name>
</gene>
<evidence type="ECO:0000313" key="8">
    <source>
        <dbReference type="Proteomes" id="UP001305702"/>
    </source>
</evidence>
<dbReference type="CDD" id="cd06986">
    <property type="entry name" value="cupin_MmsR-like_N"/>
    <property type="match status" value="1"/>
</dbReference>
<dbReference type="Pfam" id="PF02311">
    <property type="entry name" value="AraC_binding"/>
    <property type="match status" value="1"/>
</dbReference>
<dbReference type="InterPro" id="IPR037923">
    <property type="entry name" value="HTH-like"/>
</dbReference>
<dbReference type="SUPFAM" id="SSF46689">
    <property type="entry name" value="Homeodomain-like"/>
    <property type="match status" value="2"/>
</dbReference>
<keyword evidence="4" id="KW-0804">Transcription</keyword>
<proteinExistence type="predicted"/>
<dbReference type="SUPFAM" id="SSF51215">
    <property type="entry name" value="Regulatory protein AraC"/>
    <property type="match status" value="1"/>
</dbReference>